<comment type="caution">
    <text evidence="2">The sequence shown here is derived from an EMBL/GenBank/DDBJ whole genome shotgun (WGS) entry which is preliminary data.</text>
</comment>
<name>A0A2P5SXT6_9GAMM</name>
<proteinExistence type="predicted"/>
<evidence type="ECO:0000256" key="1">
    <source>
        <dbReference type="SAM" id="Phobius"/>
    </source>
</evidence>
<dbReference type="Pfam" id="PF13997">
    <property type="entry name" value="YqjK"/>
    <property type="match status" value="1"/>
</dbReference>
<dbReference type="Proteomes" id="UP000296034">
    <property type="component" value="Unassembled WGS sequence"/>
</dbReference>
<organism evidence="2 3">
    <name type="scientific">Candidatus Pantoea edessiphila</name>
    <dbReference type="NCBI Taxonomy" id="2044610"/>
    <lineage>
        <taxon>Bacteria</taxon>
        <taxon>Pseudomonadati</taxon>
        <taxon>Pseudomonadota</taxon>
        <taxon>Gammaproteobacteria</taxon>
        <taxon>Enterobacterales</taxon>
        <taxon>Erwiniaceae</taxon>
        <taxon>Pantoea</taxon>
    </lineage>
</organism>
<evidence type="ECO:0000313" key="2">
    <source>
        <dbReference type="EMBL" id="PPI87134.1"/>
    </source>
</evidence>
<keyword evidence="1" id="KW-0812">Transmembrane</keyword>
<keyword evidence="1" id="KW-0472">Membrane</keyword>
<dbReference type="RefSeq" id="WP_136131751.1">
    <property type="nucleotide sequence ID" value="NZ_PDKS01000003.1"/>
</dbReference>
<keyword evidence="1" id="KW-1133">Transmembrane helix</keyword>
<dbReference type="AlphaFoldDB" id="A0A2P5SXT6"/>
<gene>
    <name evidence="2" type="ORF">CRV11_02335</name>
</gene>
<sequence length="100" mass="12282">MQYQKFKSINSICNEINKQRMNLLELKRKWITVMSKYDNYWNSLMSIKKYLLIGSSILLIFCTRFHTFNLIIRSIKFGYLGIYIIYKIVRYFIRFIIKFV</sequence>
<dbReference type="InterPro" id="IPR025612">
    <property type="entry name" value="YqjK"/>
</dbReference>
<protein>
    <recommendedName>
        <fullName evidence="4">Cell division protein FtsH</fullName>
    </recommendedName>
</protein>
<dbReference type="EMBL" id="PDKS01000003">
    <property type="protein sequence ID" value="PPI87134.1"/>
    <property type="molecule type" value="Genomic_DNA"/>
</dbReference>
<feature type="transmembrane region" description="Helical" evidence="1">
    <location>
        <begin position="50"/>
        <end position="71"/>
    </location>
</feature>
<evidence type="ECO:0000313" key="3">
    <source>
        <dbReference type="Proteomes" id="UP000296034"/>
    </source>
</evidence>
<evidence type="ECO:0008006" key="4">
    <source>
        <dbReference type="Google" id="ProtNLM"/>
    </source>
</evidence>
<accession>A0A2P5SXT6</accession>
<dbReference type="OrthoDB" id="6504948at2"/>
<feature type="transmembrane region" description="Helical" evidence="1">
    <location>
        <begin position="77"/>
        <end position="97"/>
    </location>
</feature>
<reference evidence="2 3" key="1">
    <citation type="journal article" date="2018" name="Genome Biol. Evol.">
        <title>Cladogenesis and Genomic Streamlining in Extracellular Endosymbionts of Tropical Stink Bugs.</title>
        <authorList>
            <person name="Otero-Bravo A."/>
            <person name="Goffredi S."/>
            <person name="Sabree Z.L."/>
        </authorList>
    </citation>
    <scope>NUCLEOTIDE SEQUENCE [LARGE SCALE GENOMIC DNA]</scope>
    <source>
        <strain evidence="2 3">SoET</strain>
    </source>
</reference>